<dbReference type="InterPro" id="IPR036034">
    <property type="entry name" value="PDZ_sf"/>
</dbReference>
<evidence type="ECO:0000313" key="13">
    <source>
        <dbReference type="EMBL" id="ONF97574.1"/>
    </source>
</evidence>
<reference evidence="13 14" key="1">
    <citation type="submission" date="2016-11" db="EMBL/GenBank/DDBJ databases">
        <title>Genome sequence of Sphingomonas jeddahensis G39.</title>
        <authorList>
            <person name="Poehlein A."/>
            <person name="Wuebbeler J.H."/>
            <person name="Steinbuechel A."/>
            <person name="Daniel R."/>
        </authorList>
    </citation>
    <scope>NUCLEOTIDE SEQUENCE [LARGE SCALE GENOMIC DNA]</scope>
    <source>
        <strain evidence="13 14">G39</strain>
    </source>
</reference>
<evidence type="ECO:0000256" key="1">
    <source>
        <dbReference type="ARBA" id="ARBA00001947"/>
    </source>
</evidence>
<comment type="cofactor">
    <cofactor evidence="1 11">
        <name>Zn(2+)</name>
        <dbReference type="ChEBI" id="CHEBI:29105"/>
    </cofactor>
</comment>
<dbReference type="Proteomes" id="UP000188729">
    <property type="component" value="Unassembled WGS sequence"/>
</dbReference>
<feature type="domain" description="PDZ" evidence="12">
    <location>
        <begin position="130"/>
        <end position="172"/>
    </location>
</feature>
<dbReference type="RefSeq" id="WP_076743025.1">
    <property type="nucleotide sequence ID" value="NZ_MPSB01000001.1"/>
</dbReference>
<dbReference type="InterPro" id="IPR001478">
    <property type="entry name" value="PDZ"/>
</dbReference>
<keyword evidence="6 11" id="KW-0378">Hydrolase</keyword>
<dbReference type="OrthoDB" id="9782003at2"/>
<dbReference type="InterPro" id="IPR008915">
    <property type="entry name" value="Peptidase_M50"/>
</dbReference>
<dbReference type="STRING" id="1915074.SPHI_02040"/>
<keyword evidence="14" id="KW-1185">Reference proteome</keyword>
<gene>
    <name evidence="13" type="primary">mmpA</name>
    <name evidence="13" type="ORF">SPHI_02040</name>
</gene>
<dbReference type="PANTHER" id="PTHR42837:SF2">
    <property type="entry name" value="MEMBRANE METALLOPROTEASE ARASP2, CHLOROPLASTIC-RELATED"/>
    <property type="match status" value="1"/>
</dbReference>
<keyword evidence="7 11" id="KW-0862">Zinc</keyword>
<evidence type="ECO:0000256" key="4">
    <source>
        <dbReference type="ARBA" id="ARBA00022670"/>
    </source>
</evidence>
<evidence type="ECO:0000256" key="8">
    <source>
        <dbReference type="ARBA" id="ARBA00022989"/>
    </source>
</evidence>
<dbReference type="SMART" id="SM00228">
    <property type="entry name" value="PDZ"/>
    <property type="match status" value="1"/>
</dbReference>
<comment type="subcellular location">
    <subcellularLocation>
        <location evidence="2">Membrane</location>
        <topology evidence="2">Multi-pass membrane protein</topology>
    </subcellularLocation>
</comment>
<keyword evidence="4 13" id="KW-0645">Protease</keyword>
<feature type="transmembrane region" description="Helical" evidence="11">
    <location>
        <begin position="6"/>
        <end position="24"/>
    </location>
</feature>
<dbReference type="NCBIfam" id="TIGR00054">
    <property type="entry name" value="RIP metalloprotease RseP"/>
    <property type="match status" value="1"/>
</dbReference>
<dbReference type="SUPFAM" id="SSF50156">
    <property type="entry name" value="PDZ domain-like"/>
    <property type="match status" value="1"/>
</dbReference>
<evidence type="ECO:0000256" key="9">
    <source>
        <dbReference type="ARBA" id="ARBA00023049"/>
    </source>
</evidence>
<keyword evidence="5 11" id="KW-0812">Transmembrane</keyword>
<dbReference type="PROSITE" id="PS50106">
    <property type="entry name" value="PDZ"/>
    <property type="match status" value="1"/>
</dbReference>
<dbReference type="GO" id="GO:0016020">
    <property type="term" value="C:membrane"/>
    <property type="evidence" value="ECO:0007669"/>
    <property type="project" value="UniProtKB-SubCell"/>
</dbReference>
<evidence type="ECO:0000313" key="14">
    <source>
        <dbReference type="Proteomes" id="UP000188729"/>
    </source>
</evidence>
<organism evidence="13 14">
    <name type="scientific">Sphingomonas jeddahensis</name>
    <dbReference type="NCBI Taxonomy" id="1915074"/>
    <lineage>
        <taxon>Bacteria</taxon>
        <taxon>Pseudomonadati</taxon>
        <taxon>Pseudomonadota</taxon>
        <taxon>Alphaproteobacteria</taxon>
        <taxon>Sphingomonadales</taxon>
        <taxon>Sphingomonadaceae</taxon>
        <taxon>Sphingomonas</taxon>
    </lineage>
</organism>
<dbReference type="GO" id="GO:0006508">
    <property type="term" value="P:proteolysis"/>
    <property type="evidence" value="ECO:0007669"/>
    <property type="project" value="UniProtKB-KW"/>
</dbReference>
<accession>A0A1V2EZJ4</accession>
<evidence type="ECO:0000256" key="3">
    <source>
        <dbReference type="ARBA" id="ARBA00007931"/>
    </source>
</evidence>
<evidence type="ECO:0000256" key="5">
    <source>
        <dbReference type="ARBA" id="ARBA00022692"/>
    </source>
</evidence>
<keyword evidence="9 11" id="KW-0482">Metalloprotease</keyword>
<dbReference type="PANTHER" id="PTHR42837">
    <property type="entry name" value="REGULATOR OF SIGMA-E PROTEASE RSEP"/>
    <property type="match status" value="1"/>
</dbReference>
<keyword evidence="11" id="KW-0479">Metal-binding</keyword>
<proteinExistence type="inferred from homology"/>
<evidence type="ECO:0000256" key="10">
    <source>
        <dbReference type="ARBA" id="ARBA00023136"/>
    </source>
</evidence>
<protein>
    <recommendedName>
        <fullName evidence="11">Zinc metalloprotease</fullName>
        <ecNumber evidence="11">3.4.24.-</ecNumber>
    </recommendedName>
</protein>
<sequence>MIDTPGLPLTLLAFILVIGPLVFVHEMGHYLAARLFGVKSDVFSIGFGREIAGWTDKRGTRWKVGWMPLGGYVRFAGDMNAVSQPSAEWLALPADERNRTFQAKPVWQRAIIVAAGPVVNFVLAILILAGFALAYGDTRTPPVVGTVLEGSAAATAGLQEGDRITRLGDRDIAVFEDMLSYTRIHPGETTTVGFERAGQGQTLPVTIGVEEQTDRFGNNYRIGMLGIARGERVTVSIGLFEAPVVAVQRTGEIVSMMVETIGQIITGRRSVKELGGPLSIAKVSGEQITLGVDAFVFLIALVSINLGFINLLPVPMLDGGHLLFYAIEAARRRPVGPHVQEWAFRGGMAAILGLMLLVTFNDLGNFGLWRSLARLIG</sequence>
<dbReference type="CDD" id="cd06163">
    <property type="entry name" value="S2P-M50_PDZ_RseP-like"/>
    <property type="match status" value="1"/>
</dbReference>
<dbReference type="EMBL" id="MPSB01000001">
    <property type="protein sequence ID" value="ONF97574.1"/>
    <property type="molecule type" value="Genomic_DNA"/>
</dbReference>
<dbReference type="Pfam" id="PF02163">
    <property type="entry name" value="Peptidase_M50"/>
    <property type="match status" value="1"/>
</dbReference>
<keyword evidence="8 11" id="KW-1133">Transmembrane helix</keyword>
<dbReference type="AlphaFoldDB" id="A0A1V2EZJ4"/>
<dbReference type="GO" id="GO:0004222">
    <property type="term" value="F:metalloendopeptidase activity"/>
    <property type="evidence" value="ECO:0007669"/>
    <property type="project" value="InterPro"/>
</dbReference>
<keyword evidence="10 11" id="KW-0472">Membrane</keyword>
<evidence type="ECO:0000256" key="11">
    <source>
        <dbReference type="RuleBase" id="RU362031"/>
    </source>
</evidence>
<name>A0A1V2EZJ4_9SPHN</name>
<comment type="similarity">
    <text evidence="3 11">Belongs to the peptidase M50B family.</text>
</comment>
<evidence type="ECO:0000256" key="7">
    <source>
        <dbReference type="ARBA" id="ARBA00022833"/>
    </source>
</evidence>
<evidence type="ECO:0000256" key="2">
    <source>
        <dbReference type="ARBA" id="ARBA00004141"/>
    </source>
</evidence>
<dbReference type="CDD" id="cd23081">
    <property type="entry name" value="cpPDZ_EcRseP-like"/>
    <property type="match status" value="1"/>
</dbReference>
<feature type="transmembrane region" description="Helical" evidence="11">
    <location>
        <begin position="342"/>
        <end position="360"/>
    </location>
</feature>
<evidence type="ECO:0000256" key="6">
    <source>
        <dbReference type="ARBA" id="ARBA00022801"/>
    </source>
</evidence>
<feature type="transmembrane region" description="Helical" evidence="11">
    <location>
        <begin position="110"/>
        <end position="135"/>
    </location>
</feature>
<dbReference type="EC" id="3.4.24.-" evidence="11"/>
<dbReference type="Gene3D" id="2.30.42.10">
    <property type="match status" value="1"/>
</dbReference>
<dbReference type="GO" id="GO:0046872">
    <property type="term" value="F:metal ion binding"/>
    <property type="evidence" value="ECO:0007669"/>
    <property type="project" value="UniProtKB-KW"/>
</dbReference>
<feature type="transmembrane region" description="Helical" evidence="11">
    <location>
        <begin position="294"/>
        <end position="312"/>
    </location>
</feature>
<evidence type="ECO:0000259" key="12">
    <source>
        <dbReference type="PROSITE" id="PS50106"/>
    </source>
</evidence>
<comment type="caution">
    <text evidence="13">The sequence shown here is derived from an EMBL/GenBank/DDBJ whole genome shotgun (WGS) entry which is preliminary data.</text>
</comment>
<dbReference type="InterPro" id="IPR004387">
    <property type="entry name" value="Pept_M50_Zn"/>
</dbReference>